<evidence type="ECO:0000259" key="4">
    <source>
        <dbReference type="Pfam" id="PF13793"/>
    </source>
</evidence>
<dbReference type="HOGENOM" id="CLU_033546_2_2_6"/>
<dbReference type="OrthoDB" id="324294at2"/>
<keyword evidence="5" id="KW-0808">Transferase</keyword>
<gene>
    <name evidence="5" type="ORF">LMI_1991</name>
    <name evidence="6" type="ORF">SAMN02982997_01487</name>
</gene>
<proteinExistence type="inferred from homology"/>
<dbReference type="SMART" id="SM01400">
    <property type="entry name" value="Pribosyltran_N"/>
    <property type="match status" value="1"/>
</dbReference>
<dbReference type="NCBIfam" id="TIGR01251">
    <property type="entry name" value="ribP_PPkin"/>
    <property type="match status" value="1"/>
</dbReference>
<evidence type="ECO:0000313" key="5">
    <source>
        <dbReference type="EMBL" id="CEG61277.1"/>
    </source>
</evidence>
<feature type="domain" description="Phosphoribosyltransferase" evidence="3">
    <location>
        <begin position="137"/>
        <end position="282"/>
    </location>
</feature>
<dbReference type="InterPro" id="IPR029099">
    <property type="entry name" value="Pribosyltran_N"/>
</dbReference>
<dbReference type="PANTHER" id="PTHR10210:SF41">
    <property type="entry name" value="RIBOSE-PHOSPHATE PYROPHOSPHOKINASE 1, CHLOROPLASTIC"/>
    <property type="match status" value="1"/>
</dbReference>
<dbReference type="GO" id="GO:0000287">
    <property type="term" value="F:magnesium ion binding"/>
    <property type="evidence" value="ECO:0007669"/>
    <property type="project" value="InterPro"/>
</dbReference>
<keyword evidence="8" id="KW-1185">Reference proteome</keyword>
<dbReference type="GO" id="GO:0004749">
    <property type="term" value="F:ribose phosphate diphosphokinase activity"/>
    <property type="evidence" value="ECO:0007669"/>
    <property type="project" value="TreeGrafter"/>
</dbReference>
<dbReference type="EMBL" id="LN614830">
    <property type="protein sequence ID" value="CEG61277.1"/>
    <property type="molecule type" value="Genomic_DNA"/>
</dbReference>
<dbReference type="GO" id="GO:0006015">
    <property type="term" value="P:5-phosphoribose 1-diphosphate biosynthetic process"/>
    <property type="evidence" value="ECO:0007669"/>
    <property type="project" value="TreeGrafter"/>
</dbReference>
<dbReference type="Proteomes" id="UP000032414">
    <property type="component" value="Chromosome I"/>
</dbReference>
<evidence type="ECO:0000259" key="3">
    <source>
        <dbReference type="Pfam" id="PF00156"/>
    </source>
</evidence>
<dbReference type="NCBIfam" id="NF005537">
    <property type="entry name" value="PRK07199.1"/>
    <property type="match status" value="1"/>
</dbReference>
<dbReference type="CDD" id="cd06223">
    <property type="entry name" value="PRTases_typeI"/>
    <property type="match status" value="1"/>
</dbReference>
<sequence>MKPIVFFLVESSVIGKRIIEELDAESGEMILRRFPDEEWYIKINSDVKNRELIMVASLNQPDKKLLPILFWARTARELGAVKIGLIAPYLAYLRQDTQFQSGEGITSKYFATLLSEHMDWLITVDPHLHRYKSLNEIYAMPTLVLHATSDIAKWIQMHVKKPILIGPDSESEQWVSEIAKQARAPYLIAEKRRRGDKDVHVSIPHIENFESFTPVLVDDIISTARTMAAAAAHLKKQKMELIYCIAVHAIFAEDAYPILLEAGASHVVTCNTIEHKTNAIDVSGTIINKLIKMIKK</sequence>
<keyword evidence="5" id="KW-0418">Kinase</keyword>
<comment type="similarity">
    <text evidence="2">Belongs to the ribose-phosphate pyrophosphokinase family.</text>
</comment>
<evidence type="ECO:0000313" key="8">
    <source>
        <dbReference type="Proteomes" id="UP000182998"/>
    </source>
</evidence>
<dbReference type="Pfam" id="PF00156">
    <property type="entry name" value="Pribosyltran"/>
    <property type="match status" value="1"/>
</dbReference>
<evidence type="ECO:0000256" key="1">
    <source>
        <dbReference type="ARBA" id="ARBA00022727"/>
    </source>
</evidence>
<dbReference type="STRING" id="451.B6N58_06095"/>
<dbReference type="Pfam" id="PF13793">
    <property type="entry name" value="Pribosyltran_N"/>
    <property type="match status" value="1"/>
</dbReference>
<dbReference type="SUPFAM" id="SSF53271">
    <property type="entry name" value="PRTase-like"/>
    <property type="match status" value="2"/>
</dbReference>
<dbReference type="RefSeq" id="WP_045099547.1">
    <property type="nucleotide sequence ID" value="NZ_CP020614.1"/>
</dbReference>
<dbReference type="PATRIC" id="fig|451.8.peg.1315"/>
<dbReference type="GO" id="GO:0016301">
    <property type="term" value="F:kinase activity"/>
    <property type="evidence" value="ECO:0007669"/>
    <property type="project" value="UniProtKB-KW"/>
</dbReference>
<reference evidence="7" key="1">
    <citation type="submission" date="2014-09" db="EMBL/GenBank/DDBJ databases">
        <authorList>
            <person name="Gomez-Valero L."/>
        </authorList>
    </citation>
    <scope>NUCLEOTIDE SEQUENCE [LARGE SCALE GENOMIC DNA]</scope>
    <source>
        <strain evidence="7">ATCC33218</strain>
    </source>
</reference>
<dbReference type="PANTHER" id="PTHR10210">
    <property type="entry name" value="RIBOSE-PHOSPHATE DIPHOSPHOKINASE FAMILY MEMBER"/>
    <property type="match status" value="1"/>
</dbReference>
<dbReference type="GO" id="GO:0006164">
    <property type="term" value="P:purine nucleotide biosynthetic process"/>
    <property type="evidence" value="ECO:0007669"/>
    <property type="project" value="TreeGrafter"/>
</dbReference>
<dbReference type="Proteomes" id="UP000182998">
    <property type="component" value="Unassembled WGS sequence"/>
</dbReference>
<accession>A0A098GH21</accession>
<name>A0A098GH21_LEGMI</name>
<dbReference type="AlphaFoldDB" id="A0A098GH21"/>
<reference evidence="5" key="2">
    <citation type="submission" date="2014-09" db="EMBL/GenBank/DDBJ databases">
        <authorList>
            <person name="GOMEZ-VALERO Laura"/>
        </authorList>
    </citation>
    <scope>NUCLEOTIDE SEQUENCE</scope>
    <source>
        <strain evidence="5">ATCC33218</strain>
    </source>
</reference>
<organism evidence="5 7">
    <name type="scientific">Legionella micdadei</name>
    <name type="common">Tatlockia micdadei</name>
    <dbReference type="NCBI Taxonomy" id="451"/>
    <lineage>
        <taxon>Bacteria</taxon>
        <taxon>Pseudomonadati</taxon>
        <taxon>Pseudomonadota</taxon>
        <taxon>Gammaproteobacteria</taxon>
        <taxon>Legionellales</taxon>
        <taxon>Legionellaceae</taxon>
        <taxon>Legionella</taxon>
    </lineage>
</organism>
<feature type="domain" description="Ribose-phosphate pyrophosphokinase N-terminal" evidence="4">
    <location>
        <begin position="8"/>
        <end position="115"/>
    </location>
</feature>
<dbReference type="InterPro" id="IPR005946">
    <property type="entry name" value="Rib-P_diPkinase"/>
</dbReference>
<keyword evidence="1 2" id="KW-0545">Nucleotide biosynthesis</keyword>
<protein>
    <submittedName>
        <fullName evidence="5">Ribose-phosphate pyrophosphokinase</fullName>
    </submittedName>
</protein>
<evidence type="ECO:0000313" key="6">
    <source>
        <dbReference type="EMBL" id="SCY34575.1"/>
    </source>
</evidence>
<dbReference type="KEGG" id="tmc:LMI_1991"/>
<dbReference type="EMBL" id="FMVN01000006">
    <property type="protein sequence ID" value="SCY34575.1"/>
    <property type="molecule type" value="Genomic_DNA"/>
</dbReference>
<dbReference type="GO" id="GO:0005737">
    <property type="term" value="C:cytoplasm"/>
    <property type="evidence" value="ECO:0007669"/>
    <property type="project" value="TreeGrafter"/>
</dbReference>
<evidence type="ECO:0000313" key="7">
    <source>
        <dbReference type="Proteomes" id="UP000032414"/>
    </source>
</evidence>
<dbReference type="Gene3D" id="3.40.50.2020">
    <property type="match status" value="2"/>
</dbReference>
<dbReference type="InterPro" id="IPR000836">
    <property type="entry name" value="PRTase_dom"/>
</dbReference>
<evidence type="ECO:0000256" key="2">
    <source>
        <dbReference type="RuleBase" id="RU004324"/>
    </source>
</evidence>
<dbReference type="InterPro" id="IPR029057">
    <property type="entry name" value="PRTase-like"/>
</dbReference>
<dbReference type="GO" id="GO:0002189">
    <property type="term" value="C:ribose phosphate diphosphokinase complex"/>
    <property type="evidence" value="ECO:0007669"/>
    <property type="project" value="TreeGrafter"/>
</dbReference>
<reference evidence="6 8" key="3">
    <citation type="submission" date="2016-10" db="EMBL/GenBank/DDBJ databases">
        <authorList>
            <person name="Varghese N."/>
            <person name="Submissions S."/>
        </authorList>
    </citation>
    <scope>NUCLEOTIDE SEQUENCE [LARGE SCALE GENOMIC DNA]</scope>
    <source>
        <strain evidence="6 8">ATCC 33218</strain>
    </source>
</reference>